<keyword evidence="2 4" id="KW-0689">Ribosomal protein</keyword>
<evidence type="ECO:0000256" key="3">
    <source>
        <dbReference type="ARBA" id="ARBA00023274"/>
    </source>
</evidence>
<dbReference type="Proteomes" id="UP000230638">
    <property type="component" value="Unassembled WGS sequence"/>
</dbReference>
<gene>
    <name evidence="4 6" type="primary">rplQ</name>
    <name evidence="6" type="ORF">COW88_02645</name>
</gene>
<sequence length="117" mass="13484">MRHHKTMRTLGRVRRQRQALVSGLARALILHGKIQTTEAKAKELRPFIEKLVTRARNDTIANRRLLSAHFNNEQMIVQKLVTDIAPRYRERAGGYTRIIKLAPRASDSSRQAVIEFV</sequence>
<evidence type="ECO:0000256" key="5">
    <source>
        <dbReference type="RuleBase" id="RU000660"/>
    </source>
</evidence>
<accession>A0A2H0CTK8</accession>
<dbReference type="InterPro" id="IPR000456">
    <property type="entry name" value="Ribosomal_bL17"/>
</dbReference>
<dbReference type="SUPFAM" id="SSF64263">
    <property type="entry name" value="Prokaryotic ribosomal protein L17"/>
    <property type="match status" value="1"/>
</dbReference>
<dbReference type="EMBL" id="PCTL01000026">
    <property type="protein sequence ID" value="PIP73265.1"/>
    <property type="molecule type" value="Genomic_DNA"/>
</dbReference>
<evidence type="ECO:0000256" key="2">
    <source>
        <dbReference type="ARBA" id="ARBA00022980"/>
    </source>
</evidence>
<dbReference type="NCBIfam" id="TIGR00059">
    <property type="entry name" value="L17"/>
    <property type="match status" value="1"/>
</dbReference>
<name>A0A2H0CTK8_9BACT</name>
<evidence type="ECO:0000313" key="7">
    <source>
        <dbReference type="Proteomes" id="UP000230638"/>
    </source>
</evidence>
<dbReference type="GO" id="GO:0006412">
    <property type="term" value="P:translation"/>
    <property type="evidence" value="ECO:0007669"/>
    <property type="project" value="UniProtKB-UniRule"/>
</dbReference>
<dbReference type="AlphaFoldDB" id="A0A2H0CTK8"/>
<dbReference type="InterPro" id="IPR047859">
    <property type="entry name" value="Ribosomal_bL17_CS"/>
</dbReference>
<keyword evidence="3 4" id="KW-0687">Ribonucleoprotein</keyword>
<protein>
    <recommendedName>
        <fullName evidence="4">Large ribosomal subunit protein bL17</fullName>
    </recommendedName>
</protein>
<dbReference type="Pfam" id="PF01196">
    <property type="entry name" value="Ribosomal_L17"/>
    <property type="match status" value="1"/>
</dbReference>
<dbReference type="GO" id="GO:0003735">
    <property type="term" value="F:structural constituent of ribosome"/>
    <property type="evidence" value="ECO:0007669"/>
    <property type="project" value="InterPro"/>
</dbReference>
<comment type="subunit">
    <text evidence="4">Part of the 50S ribosomal subunit. Contacts protein L32.</text>
</comment>
<proteinExistence type="inferred from homology"/>
<dbReference type="Gene3D" id="3.90.1030.10">
    <property type="entry name" value="Ribosomal protein L17"/>
    <property type="match status" value="1"/>
</dbReference>
<dbReference type="PANTHER" id="PTHR14413">
    <property type="entry name" value="RIBOSOMAL PROTEIN L17"/>
    <property type="match status" value="1"/>
</dbReference>
<dbReference type="PANTHER" id="PTHR14413:SF16">
    <property type="entry name" value="LARGE RIBOSOMAL SUBUNIT PROTEIN BL17M"/>
    <property type="match status" value="1"/>
</dbReference>
<reference evidence="6 7" key="1">
    <citation type="submission" date="2017-09" db="EMBL/GenBank/DDBJ databases">
        <title>Depth-based differentiation of microbial function through sediment-hosted aquifers and enrichment of novel symbionts in the deep terrestrial subsurface.</title>
        <authorList>
            <person name="Probst A.J."/>
            <person name="Ladd B."/>
            <person name="Jarett J.K."/>
            <person name="Geller-Mcgrath D.E."/>
            <person name="Sieber C.M."/>
            <person name="Emerson J.B."/>
            <person name="Anantharaman K."/>
            <person name="Thomas B.C."/>
            <person name="Malmstrom R."/>
            <person name="Stieglmeier M."/>
            <person name="Klingl A."/>
            <person name="Woyke T."/>
            <person name="Ryan C.M."/>
            <person name="Banfield J.F."/>
        </authorList>
    </citation>
    <scope>NUCLEOTIDE SEQUENCE [LARGE SCALE GENOMIC DNA]</scope>
    <source>
        <strain evidence="6">CG22_combo_CG10-13_8_21_14_all_47_15</strain>
    </source>
</reference>
<comment type="similarity">
    <text evidence="1 4 5">Belongs to the bacterial ribosomal protein bL17 family.</text>
</comment>
<evidence type="ECO:0000256" key="4">
    <source>
        <dbReference type="HAMAP-Rule" id="MF_01368"/>
    </source>
</evidence>
<evidence type="ECO:0000313" key="6">
    <source>
        <dbReference type="EMBL" id="PIP73265.1"/>
    </source>
</evidence>
<dbReference type="HAMAP" id="MF_01368">
    <property type="entry name" value="Ribosomal_bL17"/>
    <property type="match status" value="1"/>
</dbReference>
<organism evidence="6 7">
    <name type="scientific">Candidatus Lloydbacteria bacterium CG22_combo_CG10-13_8_21_14_all_47_15</name>
    <dbReference type="NCBI Taxonomy" id="1974635"/>
    <lineage>
        <taxon>Bacteria</taxon>
        <taxon>Candidatus Lloydiibacteriota</taxon>
    </lineage>
</organism>
<dbReference type="InterPro" id="IPR036373">
    <property type="entry name" value="Ribosomal_bL17_sf"/>
</dbReference>
<dbReference type="GO" id="GO:0022625">
    <property type="term" value="C:cytosolic large ribosomal subunit"/>
    <property type="evidence" value="ECO:0007669"/>
    <property type="project" value="TreeGrafter"/>
</dbReference>
<comment type="caution">
    <text evidence="6">The sequence shown here is derived from an EMBL/GenBank/DDBJ whole genome shotgun (WGS) entry which is preliminary data.</text>
</comment>
<evidence type="ECO:0000256" key="1">
    <source>
        <dbReference type="ARBA" id="ARBA00008777"/>
    </source>
</evidence>
<dbReference type="PROSITE" id="PS01167">
    <property type="entry name" value="RIBOSOMAL_L17"/>
    <property type="match status" value="1"/>
</dbReference>